<keyword evidence="3 7" id="KW-0479">Metal-binding</keyword>
<feature type="domain" description="C3H1-type" evidence="10">
    <location>
        <begin position="62"/>
        <end position="90"/>
    </location>
</feature>
<evidence type="ECO:0000256" key="4">
    <source>
        <dbReference type="ARBA" id="ARBA00022771"/>
    </source>
</evidence>
<keyword evidence="2" id="KW-0963">Cytoplasm</keyword>
<feature type="domain" description="C3H1-type" evidence="10">
    <location>
        <begin position="1"/>
        <end position="28"/>
    </location>
</feature>
<evidence type="ECO:0000259" key="10">
    <source>
        <dbReference type="PROSITE" id="PS50103"/>
    </source>
</evidence>
<evidence type="ECO:0000313" key="12">
    <source>
        <dbReference type="EMBL" id="PPR05249.1"/>
    </source>
</evidence>
<name>A0A409YQI1_9AGAR</name>
<evidence type="ECO:0008006" key="14">
    <source>
        <dbReference type="Google" id="ProtNLM"/>
    </source>
</evidence>
<dbReference type="Gene3D" id="4.10.1000.10">
    <property type="entry name" value="Zinc finger, CCCH-type"/>
    <property type="match status" value="1"/>
</dbReference>
<dbReference type="PROSITE" id="PS50103">
    <property type="entry name" value="ZF_C3H1"/>
    <property type="match status" value="2"/>
</dbReference>
<protein>
    <recommendedName>
        <fullName evidence="14">P-loop containing nucleoside triphosphate hydrolase protein</fullName>
    </recommendedName>
</protein>
<dbReference type="InterPro" id="IPR036855">
    <property type="entry name" value="Znf_CCCH_sf"/>
</dbReference>
<dbReference type="Pfam" id="PF13087">
    <property type="entry name" value="AAA_12"/>
    <property type="match status" value="1"/>
</dbReference>
<feature type="domain" description="RZ-type" evidence="11">
    <location>
        <begin position="2274"/>
        <end position="2347"/>
    </location>
</feature>
<feature type="region of interest" description="Disordered" evidence="9">
    <location>
        <begin position="2331"/>
        <end position="2352"/>
    </location>
</feature>
<dbReference type="Proteomes" id="UP000284706">
    <property type="component" value="Unassembled WGS sequence"/>
</dbReference>
<feature type="coiled-coil region" evidence="8">
    <location>
        <begin position="362"/>
        <end position="389"/>
    </location>
</feature>
<feature type="compositionally biased region" description="Polar residues" evidence="9">
    <location>
        <begin position="29"/>
        <end position="46"/>
    </location>
</feature>
<proteinExistence type="predicted"/>
<dbReference type="CDD" id="cd18808">
    <property type="entry name" value="SF1_C_Upf1"/>
    <property type="match status" value="1"/>
</dbReference>
<evidence type="ECO:0000256" key="7">
    <source>
        <dbReference type="PROSITE-ProRule" id="PRU00723"/>
    </source>
</evidence>
<dbReference type="SUPFAM" id="SSF90229">
    <property type="entry name" value="CCCH zinc finger"/>
    <property type="match status" value="1"/>
</dbReference>
<dbReference type="SUPFAM" id="SSF52540">
    <property type="entry name" value="P-loop containing nucleoside triphosphate hydrolases"/>
    <property type="match status" value="1"/>
</dbReference>
<accession>A0A409YQI1</accession>
<evidence type="ECO:0000259" key="11">
    <source>
        <dbReference type="PROSITE" id="PS51981"/>
    </source>
</evidence>
<feature type="compositionally biased region" description="Basic and acidic residues" evidence="9">
    <location>
        <begin position="2331"/>
        <end position="2340"/>
    </location>
</feature>
<evidence type="ECO:0000256" key="3">
    <source>
        <dbReference type="ARBA" id="ARBA00022723"/>
    </source>
</evidence>
<feature type="region of interest" description="Disordered" evidence="9">
    <location>
        <begin position="29"/>
        <end position="60"/>
    </location>
</feature>
<evidence type="ECO:0000256" key="9">
    <source>
        <dbReference type="SAM" id="MobiDB-lite"/>
    </source>
</evidence>
<comment type="subcellular location">
    <subcellularLocation>
        <location evidence="1">Cytoplasm</location>
    </subcellularLocation>
</comment>
<feature type="coiled-coil region" evidence="8">
    <location>
        <begin position="855"/>
        <end position="882"/>
    </location>
</feature>
<dbReference type="OrthoDB" id="2423195at2759"/>
<evidence type="ECO:0000256" key="6">
    <source>
        <dbReference type="ARBA" id="ARBA00022859"/>
    </source>
</evidence>
<dbReference type="EMBL" id="NHYE01000503">
    <property type="protein sequence ID" value="PPR05249.1"/>
    <property type="molecule type" value="Genomic_DNA"/>
</dbReference>
<dbReference type="GO" id="GO:0031048">
    <property type="term" value="P:regulatory ncRNA-mediated heterochromatin formation"/>
    <property type="evidence" value="ECO:0007669"/>
    <property type="project" value="TreeGrafter"/>
</dbReference>
<dbReference type="GO" id="GO:0002376">
    <property type="term" value="P:immune system process"/>
    <property type="evidence" value="ECO:0007669"/>
    <property type="project" value="UniProtKB-KW"/>
</dbReference>
<dbReference type="Pfam" id="PF20173">
    <property type="entry name" value="ZnF_RZ-type"/>
    <property type="match status" value="1"/>
</dbReference>
<dbReference type="PANTHER" id="PTHR10887">
    <property type="entry name" value="DNA2/NAM7 HELICASE FAMILY"/>
    <property type="match status" value="1"/>
</dbReference>
<keyword evidence="4 7" id="KW-0863">Zinc-finger</keyword>
<evidence type="ECO:0000256" key="1">
    <source>
        <dbReference type="ARBA" id="ARBA00004496"/>
    </source>
</evidence>
<feature type="zinc finger region" description="C3H1-type" evidence="7">
    <location>
        <begin position="1"/>
        <end position="28"/>
    </location>
</feature>
<dbReference type="CDD" id="cd06008">
    <property type="entry name" value="NF-X1-zinc-finger"/>
    <property type="match status" value="1"/>
</dbReference>
<dbReference type="PANTHER" id="PTHR10887:SF445">
    <property type="entry name" value="NFX1-TYPE ZINC FINGER-CONTAINING PROTEIN 1"/>
    <property type="match status" value="1"/>
</dbReference>
<dbReference type="STRING" id="231916.A0A409YQI1"/>
<dbReference type="InParanoid" id="A0A409YQI1"/>
<dbReference type="InterPro" id="IPR045055">
    <property type="entry name" value="DNA2/NAM7-like"/>
</dbReference>
<comment type="caution">
    <text evidence="12">The sequence shown here is derived from an EMBL/GenBank/DDBJ whole genome shotgun (WGS) entry which is preliminary data.</text>
</comment>
<dbReference type="Gene3D" id="3.40.50.300">
    <property type="entry name" value="P-loop containing nucleotide triphosphate hydrolases"/>
    <property type="match status" value="3"/>
</dbReference>
<evidence type="ECO:0000256" key="8">
    <source>
        <dbReference type="SAM" id="Coils"/>
    </source>
</evidence>
<evidence type="ECO:0000313" key="13">
    <source>
        <dbReference type="Proteomes" id="UP000284706"/>
    </source>
</evidence>
<dbReference type="InterPro" id="IPR041679">
    <property type="entry name" value="DNA2/NAM7-like_C"/>
</dbReference>
<evidence type="ECO:0000256" key="5">
    <source>
        <dbReference type="ARBA" id="ARBA00022833"/>
    </source>
</evidence>
<keyword evidence="8" id="KW-0175">Coiled coil</keyword>
<dbReference type="InterPro" id="IPR000571">
    <property type="entry name" value="Znf_CCCH"/>
</dbReference>
<dbReference type="InterPro" id="IPR046439">
    <property type="entry name" value="ZF_RZ_dom"/>
</dbReference>
<gene>
    <name evidence="12" type="ORF">CVT26_012404</name>
</gene>
<evidence type="ECO:0000256" key="2">
    <source>
        <dbReference type="ARBA" id="ARBA00022490"/>
    </source>
</evidence>
<dbReference type="GO" id="GO:0008270">
    <property type="term" value="F:zinc ion binding"/>
    <property type="evidence" value="ECO:0007669"/>
    <property type="project" value="UniProtKB-KW"/>
</dbReference>
<reference evidence="12 13" key="1">
    <citation type="journal article" date="2018" name="Evol. Lett.">
        <title>Horizontal gene cluster transfer increased hallucinogenic mushroom diversity.</title>
        <authorList>
            <person name="Reynolds H.T."/>
            <person name="Vijayakumar V."/>
            <person name="Gluck-Thaler E."/>
            <person name="Korotkin H.B."/>
            <person name="Matheny P.B."/>
            <person name="Slot J.C."/>
        </authorList>
    </citation>
    <scope>NUCLEOTIDE SEQUENCE [LARGE SCALE GENOMIC DNA]</scope>
    <source>
        <strain evidence="12 13">SRW20</strain>
    </source>
</reference>
<feature type="compositionally biased region" description="Acidic residues" evidence="9">
    <location>
        <begin position="989"/>
        <end position="1006"/>
    </location>
</feature>
<feature type="region of interest" description="Disordered" evidence="9">
    <location>
        <begin position="988"/>
        <end position="1010"/>
    </location>
</feature>
<dbReference type="Pfam" id="PF13086">
    <property type="entry name" value="AAA_11"/>
    <property type="match status" value="2"/>
</dbReference>
<dbReference type="GO" id="GO:0005737">
    <property type="term" value="C:cytoplasm"/>
    <property type="evidence" value="ECO:0007669"/>
    <property type="project" value="UniProtKB-SubCell"/>
</dbReference>
<dbReference type="GO" id="GO:0031380">
    <property type="term" value="C:nuclear RNA-directed RNA polymerase complex"/>
    <property type="evidence" value="ECO:0007669"/>
    <property type="project" value="TreeGrafter"/>
</dbReference>
<keyword evidence="13" id="KW-1185">Reference proteome</keyword>
<organism evidence="12 13">
    <name type="scientific">Gymnopilus dilepis</name>
    <dbReference type="NCBI Taxonomy" id="231916"/>
    <lineage>
        <taxon>Eukaryota</taxon>
        <taxon>Fungi</taxon>
        <taxon>Dikarya</taxon>
        <taxon>Basidiomycota</taxon>
        <taxon>Agaricomycotina</taxon>
        <taxon>Agaricomycetes</taxon>
        <taxon>Agaricomycetidae</taxon>
        <taxon>Agaricales</taxon>
        <taxon>Agaricineae</taxon>
        <taxon>Hymenogastraceae</taxon>
        <taxon>Gymnopilus</taxon>
    </lineage>
</organism>
<dbReference type="InterPro" id="IPR047187">
    <property type="entry name" value="SF1_C_Upf1"/>
</dbReference>
<dbReference type="GO" id="GO:0004386">
    <property type="term" value="F:helicase activity"/>
    <property type="evidence" value="ECO:0007669"/>
    <property type="project" value="InterPro"/>
</dbReference>
<dbReference type="InterPro" id="IPR041677">
    <property type="entry name" value="DNA2/NAM7_AAA_11"/>
</dbReference>
<feature type="zinc finger region" description="C3H1-type" evidence="7">
    <location>
        <begin position="62"/>
        <end position="90"/>
    </location>
</feature>
<dbReference type="InterPro" id="IPR027417">
    <property type="entry name" value="P-loop_NTPase"/>
</dbReference>
<keyword evidence="6" id="KW-0391">Immunity</keyword>
<dbReference type="PROSITE" id="PS51981">
    <property type="entry name" value="ZF_RZ"/>
    <property type="match status" value="1"/>
</dbReference>
<keyword evidence="5 7" id="KW-0862">Zinc</keyword>
<sequence>MASKPCRYYNTARGCNKGQNCPFSHLNPASSTSQSVAASPTGSSSYRGPAREPQVNNSQAGQLPAGACRVYWNIGQCKHEFQCRFRHVRPESAQEPASPSPSRINLLSSSAAREMVAPFLTEQGLAKLNSNATDGFFAGSKTSLLSPTEAHDRLKRFLFDNFKFKTSFDVYAFLVPLTSANSTNTLWLLLRSITSTNGSLRVADVINWPTISMKAGQNREVLSFQRGLLPLLRYMSSEFVIKSTLTTQANHLYTIVLNNLDRFAEVMESCLEEAMKARNFKEYTATGNAESIDAQVFASIAGVVHEFLVRFKNAVANYPRLSQLIKALNQHFGTWHSAVSSEPTAFGNPFIGLAPAVRELLLSSLKEKVERLLTILEREEGKLEKSRKKDRVATSRTTDPQDALVAALHTTYEGPGHTREKGPRHNNDFEDIFEIRIAPTNNELMCRIPPFLPGNFFAAPHPYPASSMQRLLDIQFRLLREELIAPLRKAVQLVNDDLNEPQIRKTKLWDLLQKQGGKYRGLADTQGSLMFNVYTGVQFTSLVPDWKGISTSLLIDTPPGRARSGQARQRAAFWESMSGKRLSQGGLIALVWKSGRRTDVHLGIIASPSKELTDYARADANRIKLRIIFFDSQVELRVLQELRNTRSQNFHNDTKILVESPVMFESIRPFLEALQTEPEDVPFARYLVHQPLGQLASVDLAPPRYAMLPNFKFQLSSLFDKDAGVRDLSLSVTDRESVHRARTLLREQSRLDPSQADAVVDTLTREVSLIQGPPGTGKSFTGVEILRVLQANNIGPILMIAFTNHALDHMLLSVLDAGITSKIVRLGRRSNDERIAQYSIETLEMAQEHSRLDRAFNFRRELKNVQKQIKDLMEQVLHINLENDSNEIMKYLSTFHPEHHDYFINVPLSVINVKILLSDDEEEAGDWQEVDRHGKSSASDTSTYAFWKKCTDLHFLEQVQNGTYPPAPNAEEEVTAETRNMFSALSVEDAGDDTDSDSDSDSEVSDTVDGRLDAQESWQSLRYDISPPVGTEPASLGLAEDLAAFPSNSSQTILPAEVRLGPGDFHDVDAFLASLGFEGPPIAPASDRPLDELLENIGNVWSMSASERQRLHRFWVEETRKELGESHLREFERLRELHAVKLREVNETKEEVCLKSTNILTTLHDVDPVQVRRSLLHKIDIIGCTTTGAAQLTTLLKGLSPKVLLVEEAGQVMEAHILGSLVPSIEHLILIGDPLQLRPTLNNFALSMDNKRGRMIYRFDMSLMERLSESGLPMSSIDVQRRMRPTISSLIRNTLYPKLEDHECVSRYPDVRGMSKNVFFVTHQHKENDGGDESASKYNMYEVAMIRDLVLYLLRQGCYSDEGDIVVLCAYLGQLARLRDVLGSEVAVIIDERDQAELDDREDDEKTEGSGDVSIQRVSVTRRVRLRTVDNYQGEEGRVVILSLVRNAGGLEDESRGFNSGMRPNIGFLKSENRTNVALSRAREGLYIFGNADNLTSRSQMWRAIIEELQSIDCVGPALPIACHRHSDRIEHVSEPGILPQIAPDGGCLRPCETRLECGHNCPFKCHCDDPKHLTVVCSQPCRRLCARDHPCHKLCSAACGECVFPIPNVTLPCGHVKASVKCYQLDKLEDVFCPFQMEKALPNCEHMAVMPCGRDPSDYLCTSRCGLLMNSKIAMLFAQTVKRRTSRRSSGLVDLRIDNILAKRLFTVGIPVKRNAQKITDTQRGVWRSVGKSVYMHNAVNLALYLVRPAKNHAPGSVHITHVLFLVVLPAYDCLAMSLAQMSSNVDIDAHQVCLFSRSGIFSSSHASAVVCGEDCSIQACPLCSPAHKKEQVVDLILSRTLEDILPESGGLDDLVITIPACGHVFTIETLDGHTGLNDFYTRDKDDTKWVGLKTPVGFINHPACPSCRAPISCNRYGRITKRAALDVLERNVASHMSRSLDRWLDLARNFDEERSKAVLLAAISSLVVPLPKKQPKEKKLKVARANILDGAEEKPVSENDIRAENSSLHFIDSTIIAAWRKATHPLFNYYKEIVKIANTRSAHTKAWEASFSFLYEQEIQAGLKDPARMPRSPQEHAMRMAKLQVGQHRPLADRRFLVEAFWATIHIRLTIIRLAQLWLEEVGKDEKRCPPFHVQQWATYIDYLLKTCSSDVAKVQQIADNSKARRQIIKSVLLSLRIELESFRFNLYMCKKSGTFKDPDVRNQLREDARGHGQQCEKQMTNAIVVYLEGTESLLEESAWVEENFAETARTFVKEWTTIEESIRRDTFYQPVLLEEKMDILRAFNFGTTGHFYTCPSGHIYTITECGGAMERSRCPECGEVIGGSHHRLESTNERSTEFEELANPWANPH</sequence>